<evidence type="ECO:0000313" key="3">
    <source>
        <dbReference type="EMBL" id="RNF57795.1"/>
    </source>
</evidence>
<dbReference type="EMBL" id="RIZI01000195">
    <property type="protein sequence ID" value="RNF57795.1"/>
    <property type="molecule type" value="Genomic_DNA"/>
</dbReference>
<dbReference type="CDD" id="cd03020">
    <property type="entry name" value="DsbA_DsbC_DsbG"/>
    <property type="match status" value="1"/>
</dbReference>
<dbReference type="Gene3D" id="3.10.450.70">
    <property type="entry name" value="Disulphide bond isomerase, DsbC/G, N-terminal"/>
    <property type="match status" value="1"/>
</dbReference>
<dbReference type="InterPro" id="IPR051470">
    <property type="entry name" value="Thiol:disulfide_interchange"/>
</dbReference>
<dbReference type="Gene3D" id="3.40.30.10">
    <property type="entry name" value="Glutaredoxin"/>
    <property type="match status" value="1"/>
</dbReference>
<organism evidence="3">
    <name type="scientific">Acidithiobacillus sulfuriphilus</name>
    <dbReference type="NCBI Taxonomy" id="1867749"/>
    <lineage>
        <taxon>Bacteria</taxon>
        <taxon>Pseudomonadati</taxon>
        <taxon>Pseudomonadota</taxon>
        <taxon>Acidithiobacillia</taxon>
        <taxon>Acidithiobacillales</taxon>
        <taxon>Acidithiobacillaceae</taxon>
        <taxon>Acidithiobacillus</taxon>
    </lineage>
</organism>
<evidence type="ECO:0000256" key="1">
    <source>
        <dbReference type="RuleBase" id="RU364038"/>
    </source>
</evidence>
<dbReference type="InterPro" id="IPR033954">
    <property type="entry name" value="DiS-bond_Isoase_DsbC/G"/>
</dbReference>
<dbReference type="GO" id="GO:0042597">
    <property type="term" value="C:periplasmic space"/>
    <property type="evidence" value="ECO:0007669"/>
    <property type="project" value="UniProtKB-SubCell"/>
</dbReference>
<dbReference type="InterPro" id="IPR009094">
    <property type="entry name" value="DiS-bond_isomerase_DsbC/G_N_sf"/>
</dbReference>
<dbReference type="PANTHER" id="PTHR35272">
    <property type="entry name" value="THIOL:DISULFIDE INTERCHANGE PROTEIN DSBC-RELATED"/>
    <property type="match status" value="1"/>
</dbReference>
<dbReference type="SUPFAM" id="SSF54423">
    <property type="entry name" value="DsbC/DsbG N-terminal domain-like"/>
    <property type="match status" value="1"/>
</dbReference>
<dbReference type="RefSeq" id="WP_123106232.1">
    <property type="nucleotide sequence ID" value="NZ_CP127527.1"/>
</dbReference>
<dbReference type="SUPFAM" id="SSF52833">
    <property type="entry name" value="Thioredoxin-like"/>
    <property type="match status" value="1"/>
</dbReference>
<name>A0A3M8QNJ1_9PROT</name>
<dbReference type="NCBIfam" id="NF008657">
    <property type="entry name" value="PRK11657.1"/>
    <property type="match status" value="1"/>
</dbReference>
<keyword evidence="1" id="KW-0732">Signal</keyword>
<proteinExistence type="inferred from homology"/>
<dbReference type="InterPro" id="IPR036249">
    <property type="entry name" value="Thioredoxin-like_sf"/>
</dbReference>
<comment type="similarity">
    <text evidence="1">Belongs to the thioredoxin family. DsbC subfamily.</text>
</comment>
<keyword evidence="1" id="KW-0574">Periplasm</keyword>
<protein>
    <recommendedName>
        <fullName evidence="1">Thiol:disulfide interchange protein</fullName>
    </recommendedName>
</protein>
<dbReference type="AlphaFoldDB" id="A0A3M8QNJ1"/>
<gene>
    <name evidence="3" type="primary">dsbG</name>
    <name evidence="3" type="ORF">EC580_14315</name>
</gene>
<sequence>MHKKSIAMAIALFVVGSLGGVVADRFLPIGNAQAGVKLDAAERLIDAVTHGQAQAKKVFPGPGGLTGVVIEANQHPLVAWITPGGKYLAVGPLLNAQGQDETRLAMEKLDLLPKVMAPADFAQLASKEAGGFVLGKTGPEITAFVDPNCIFCHKFYEQAQPLINAGKLRVRFVIVGFLKPDSAPRAAAILGAKDPQAAMAENEKGFDAATEEGGIKPMDNPPPALRAAVENNTRLLAKSGELATPTLIYCNKKTGLKVIHGLPQEGLTGLLGQLGNLQGGACKE</sequence>
<comment type="function">
    <text evidence="1">Required for disulfide bond formation in some periplasmic proteins. Acts by transferring its disulfide bond to other proteins and is reduced in the process.</text>
</comment>
<dbReference type="OrthoDB" id="5298214at2"/>
<comment type="subcellular location">
    <subcellularLocation>
        <location evidence="1">Periplasm</location>
    </subcellularLocation>
</comment>
<accession>A0A3M8QNJ1</accession>
<dbReference type="InterPro" id="IPR012336">
    <property type="entry name" value="Thioredoxin-like_fold"/>
</dbReference>
<dbReference type="PANTHER" id="PTHR35272:SF4">
    <property type="entry name" value="THIOL:DISULFIDE INTERCHANGE PROTEIN DSBG"/>
    <property type="match status" value="1"/>
</dbReference>
<evidence type="ECO:0000259" key="2">
    <source>
        <dbReference type="Pfam" id="PF13098"/>
    </source>
</evidence>
<comment type="caution">
    <text evidence="3">The sequence shown here is derived from an EMBL/GenBank/DDBJ whole genome shotgun (WGS) entry which is preliminary data.</text>
</comment>
<keyword evidence="1" id="KW-0676">Redox-active center</keyword>
<dbReference type="Pfam" id="PF13098">
    <property type="entry name" value="Thioredoxin_2"/>
    <property type="match status" value="1"/>
</dbReference>
<feature type="domain" description="Thioredoxin-like fold" evidence="2">
    <location>
        <begin position="139"/>
        <end position="262"/>
    </location>
</feature>
<reference evidence="3" key="1">
    <citation type="submission" date="2018-10" db="EMBL/GenBank/DDBJ databases">
        <title>Acidithiobacillus sulfuriphilus sp. nov.: an extremely acidophilic sulfur-oxidizing chemolithotroph isolated from a neutral pH environment.</title>
        <authorList>
            <person name="Falagan C."/>
            <person name="Moya-Beltran A."/>
            <person name="Quatrini R."/>
            <person name="Johnson D.B."/>
        </authorList>
    </citation>
    <scope>NUCLEOTIDE SEQUENCE [LARGE SCALE GENOMIC DNA]</scope>
    <source>
        <strain evidence="3">CJ-2</strain>
    </source>
</reference>